<dbReference type="SMART" id="SM00420">
    <property type="entry name" value="HTH_DEOR"/>
    <property type="match status" value="1"/>
</dbReference>
<dbReference type="PANTHER" id="PTHR30363:SF51">
    <property type="entry name" value="HTH-TYPE TRANSCRIPTIONAL REPRESSOR GLCR"/>
    <property type="match status" value="1"/>
</dbReference>
<sequence length="244" mass="28090">MYQEQRLVEIQKFLQEKEQLSTKEVMSIFDISRDTARRDISLLADRGLVQRTHGGIISNKEEQEIASYNQRLEKFSKEKSQIAKKALEFIEDGQTNFFDVSTIVLKMAQLIDQPCRIYSHSLDNSIMLSSNEKIDFYLIGGKFYRKNRFYYALNEAEILKNMTFDVAFIGAAGLKDGKVTFQDESDAILKKLILKQTKTKILVAESKKFQQSATYFAADISEFDYLVTDHSVTNPFSSQIKIIV</sequence>
<feature type="domain" description="HTH deoR-type" evidence="5">
    <location>
        <begin position="3"/>
        <end position="58"/>
    </location>
</feature>
<keyword evidence="1" id="KW-0805">Transcription regulation</keyword>
<name>A0ABS6TDI6_9ENTE</name>
<dbReference type="InterPro" id="IPR001034">
    <property type="entry name" value="DeoR_HTH"/>
</dbReference>
<dbReference type="Pfam" id="PF08220">
    <property type="entry name" value="HTH_DeoR"/>
    <property type="match status" value="1"/>
</dbReference>
<feature type="coiled-coil region" evidence="4">
    <location>
        <begin position="58"/>
        <end position="85"/>
    </location>
</feature>
<dbReference type="PANTHER" id="PTHR30363">
    <property type="entry name" value="HTH-TYPE TRANSCRIPTIONAL REGULATOR SRLR-RELATED"/>
    <property type="match status" value="1"/>
</dbReference>
<dbReference type="PROSITE" id="PS51000">
    <property type="entry name" value="HTH_DEOR_2"/>
    <property type="match status" value="1"/>
</dbReference>
<protein>
    <submittedName>
        <fullName evidence="6">DeoR/GlpR family DNA-binding transcription regulator</fullName>
    </submittedName>
</protein>
<reference evidence="6 7" key="1">
    <citation type="submission" date="2021-06" db="EMBL/GenBank/DDBJ databases">
        <title>Enterococcus alishanensis sp. nov., a novel lactic acid bacterium isolated from fresh coffee beans.</title>
        <authorList>
            <person name="Chen Y.-S."/>
        </authorList>
    </citation>
    <scope>NUCLEOTIDE SEQUENCE [LARGE SCALE GENOMIC DNA]</scope>
    <source>
        <strain evidence="6 7">ALS3</strain>
    </source>
</reference>
<proteinExistence type="predicted"/>
<keyword evidence="3" id="KW-0804">Transcription</keyword>
<keyword evidence="7" id="KW-1185">Reference proteome</keyword>
<evidence type="ECO:0000313" key="6">
    <source>
        <dbReference type="EMBL" id="MBV7390966.1"/>
    </source>
</evidence>
<comment type="caution">
    <text evidence="6">The sequence shown here is derived from an EMBL/GenBank/DDBJ whole genome shotgun (WGS) entry which is preliminary data.</text>
</comment>
<keyword evidence="2 6" id="KW-0238">DNA-binding</keyword>
<evidence type="ECO:0000259" key="5">
    <source>
        <dbReference type="PROSITE" id="PS51000"/>
    </source>
</evidence>
<accession>A0ABS6TDI6</accession>
<dbReference type="InterPro" id="IPR014036">
    <property type="entry name" value="DeoR-like_C"/>
</dbReference>
<dbReference type="EMBL" id="JAHUZB010000003">
    <property type="protein sequence ID" value="MBV7390966.1"/>
    <property type="molecule type" value="Genomic_DNA"/>
</dbReference>
<dbReference type="GO" id="GO:0003677">
    <property type="term" value="F:DNA binding"/>
    <property type="evidence" value="ECO:0007669"/>
    <property type="project" value="UniProtKB-KW"/>
</dbReference>
<evidence type="ECO:0000256" key="4">
    <source>
        <dbReference type="SAM" id="Coils"/>
    </source>
</evidence>
<evidence type="ECO:0000256" key="3">
    <source>
        <dbReference type="ARBA" id="ARBA00023163"/>
    </source>
</evidence>
<organism evidence="6 7">
    <name type="scientific">Enterococcus alishanensis</name>
    <dbReference type="NCBI Taxonomy" id="1303817"/>
    <lineage>
        <taxon>Bacteria</taxon>
        <taxon>Bacillati</taxon>
        <taxon>Bacillota</taxon>
        <taxon>Bacilli</taxon>
        <taxon>Lactobacillales</taxon>
        <taxon>Enterococcaceae</taxon>
        <taxon>Enterococcus</taxon>
    </lineage>
</organism>
<evidence type="ECO:0000313" key="7">
    <source>
        <dbReference type="Proteomes" id="UP000774130"/>
    </source>
</evidence>
<keyword evidence="4" id="KW-0175">Coiled coil</keyword>
<dbReference type="RefSeq" id="WP_218326002.1">
    <property type="nucleotide sequence ID" value="NZ_JAHUZB010000003.1"/>
</dbReference>
<dbReference type="Proteomes" id="UP000774130">
    <property type="component" value="Unassembled WGS sequence"/>
</dbReference>
<gene>
    <name evidence="6" type="ORF">KUA55_09750</name>
</gene>
<dbReference type="SMART" id="SM01134">
    <property type="entry name" value="DeoRC"/>
    <property type="match status" value="1"/>
</dbReference>
<evidence type="ECO:0000256" key="2">
    <source>
        <dbReference type="ARBA" id="ARBA00023125"/>
    </source>
</evidence>
<dbReference type="InterPro" id="IPR018356">
    <property type="entry name" value="Tscrpt_reg_HTH_DeoR_CS"/>
</dbReference>
<evidence type="ECO:0000256" key="1">
    <source>
        <dbReference type="ARBA" id="ARBA00023015"/>
    </source>
</evidence>
<dbReference type="PROSITE" id="PS00894">
    <property type="entry name" value="HTH_DEOR_1"/>
    <property type="match status" value="1"/>
</dbReference>
<dbReference type="InterPro" id="IPR050313">
    <property type="entry name" value="Carb_Metab_HTH_regulators"/>
</dbReference>
<dbReference type="Pfam" id="PF00455">
    <property type="entry name" value="DeoRC"/>
    <property type="match status" value="1"/>
</dbReference>